<accession>A0A158GD25</accession>
<sequence>MSSKQTWIRCAALAGAMLVFSTMPADVFAQPGGRPLILDTQTGIHSGAGGTVLQTGPLNESGMVPARPLGSLPEVPQQGQQPVVISPYIEVQPGGYAGAQGYGISPAIQPQSGSAGSGRGRGLRSSGSHSGGLYGVPAATRSQAQPEPQSQQPTTRAQSQTRLQPPPQVESQSRTQSQSSEQPRAQPRAQPIPAAPTSAATDPATASKNAGFGPKAVSRSSDPHTATGSVTSVE</sequence>
<dbReference type="AlphaFoldDB" id="A0A158GD25"/>
<evidence type="ECO:0000256" key="1">
    <source>
        <dbReference type="SAM" id="MobiDB-lite"/>
    </source>
</evidence>
<dbReference type="Proteomes" id="UP000054893">
    <property type="component" value="Unassembled WGS sequence"/>
</dbReference>
<reference evidence="3 4" key="1">
    <citation type="submission" date="2016-01" db="EMBL/GenBank/DDBJ databases">
        <authorList>
            <person name="Oliw E.H."/>
        </authorList>
    </citation>
    <scope>NUCLEOTIDE SEQUENCE [LARGE SCALE GENOMIC DNA]</scope>
    <source>
        <strain evidence="3">LMG 22029</strain>
    </source>
</reference>
<evidence type="ECO:0000313" key="3">
    <source>
        <dbReference type="EMBL" id="SAL29290.1"/>
    </source>
</evidence>
<protein>
    <submittedName>
        <fullName evidence="3">Uncharacterized protein</fullName>
    </submittedName>
</protein>
<evidence type="ECO:0000313" key="4">
    <source>
        <dbReference type="Proteomes" id="UP000054893"/>
    </source>
</evidence>
<name>A0A158GD25_CABSO</name>
<dbReference type="EMBL" id="FCOC02000005">
    <property type="protein sequence ID" value="SAL29290.1"/>
    <property type="molecule type" value="Genomic_DNA"/>
</dbReference>
<feature type="compositionally biased region" description="Polar residues" evidence="1">
    <location>
        <begin position="218"/>
        <end position="234"/>
    </location>
</feature>
<feature type="signal peptide" evidence="2">
    <location>
        <begin position="1"/>
        <end position="25"/>
    </location>
</feature>
<feature type="compositionally biased region" description="Low complexity" evidence="1">
    <location>
        <begin position="142"/>
        <end position="153"/>
    </location>
</feature>
<feature type="compositionally biased region" description="Polar residues" evidence="1">
    <location>
        <begin position="154"/>
        <end position="163"/>
    </location>
</feature>
<feature type="chain" id="PRO_5007810453" evidence="2">
    <location>
        <begin position="26"/>
        <end position="234"/>
    </location>
</feature>
<evidence type="ECO:0000256" key="2">
    <source>
        <dbReference type="SAM" id="SignalP"/>
    </source>
</evidence>
<feature type="region of interest" description="Disordered" evidence="1">
    <location>
        <begin position="107"/>
        <end position="234"/>
    </location>
</feature>
<proteinExistence type="predicted"/>
<gene>
    <name evidence="3" type="ORF">AWB64_02508</name>
</gene>
<keyword evidence="2" id="KW-0732">Signal</keyword>
<feature type="compositionally biased region" description="Low complexity" evidence="1">
    <location>
        <begin position="169"/>
        <end position="206"/>
    </location>
</feature>
<organism evidence="3 4">
    <name type="scientific">Caballeronia sordidicola</name>
    <name type="common">Burkholderia sordidicola</name>
    <dbReference type="NCBI Taxonomy" id="196367"/>
    <lineage>
        <taxon>Bacteria</taxon>
        <taxon>Pseudomonadati</taxon>
        <taxon>Pseudomonadota</taxon>
        <taxon>Betaproteobacteria</taxon>
        <taxon>Burkholderiales</taxon>
        <taxon>Burkholderiaceae</taxon>
        <taxon>Caballeronia</taxon>
    </lineage>
</organism>